<dbReference type="Gene3D" id="3.40.50.2000">
    <property type="entry name" value="Glycogen Phosphorylase B"/>
    <property type="match status" value="1"/>
</dbReference>
<dbReference type="Proteomes" id="UP000621799">
    <property type="component" value="Unassembled WGS sequence"/>
</dbReference>
<evidence type="ECO:0000259" key="1">
    <source>
        <dbReference type="Pfam" id="PF00534"/>
    </source>
</evidence>
<dbReference type="CDD" id="cd03801">
    <property type="entry name" value="GT4_PimA-like"/>
    <property type="match status" value="1"/>
</dbReference>
<organism evidence="2 3">
    <name type="scientific">Zarconia navalis LEGE 11467</name>
    <dbReference type="NCBI Taxonomy" id="1828826"/>
    <lineage>
        <taxon>Bacteria</taxon>
        <taxon>Bacillati</taxon>
        <taxon>Cyanobacteriota</taxon>
        <taxon>Cyanophyceae</taxon>
        <taxon>Oscillatoriophycideae</taxon>
        <taxon>Oscillatoriales</taxon>
        <taxon>Oscillatoriales incertae sedis</taxon>
        <taxon>Zarconia</taxon>
        <taxon>Zarconia navalis</taxon>
    </lineage>
</organism>
<protein>
    <submittedName>
        <fullName evidence="2">Glycosyltransferase family 4 protein</fullName>
    </submittedName>
</protein>
<dbReference type="AlphaFoldDB" id="A0A928Z7G3"/>
<evidence type="ECO:0000313" key="2">
    <source>
        <dbReference type="EMBL" id="MBE9040510.1"/>
    </source>
</evidence>
<keyword evidence="3" id="KW-1185">Reference proteome</keyword>
<reference evidence="2" key="1">
    <citation type="submission" date="2020-10" db="EMBL/GenBank/DDBJ databases">
        <authorList>
            <person name="Castelo-Branco R."/>
            <person name="Eusebio N."/>
            <person name="Adriana R."/>
            <person name="Vieira A."/>
            <person name="Brugerolle De Fraissinette N."/>
            <person name="Rezende De Castro R."/>
            <person name="Schneider M.P."/>
            <person name="Vasconcelos V."/>
            <person name="Leao P.N."/>
        </authorList>
    </citation>
    <scope>NUCLEOTIDE SEQUENCE</scope>
    <source>
        <strain evidence="2">LEGE 11467</strain>
    </source>
</reference>
<sequence>MYVGNLEAYQGIDLLLESFAIAQQQDEKLVLVIIGGEATSTEYYQKKSRNLGIDRKVHFIGQRPAKYLSSYLEQADILVSPRIKGKNTPMKVYSYLDSGKPLLATDLLTHTQVLTNEISLLSPDTPEGFAAGMIKLVQNPELCQGLGIAARKFIQEKHCYAVFHRTVRDLYNWLSDEIQPSQEQ</sequence>
<feature type="domain" description="Glycosyl transferase family 1" evidence="1">
    <location>
        <begin position="2"/>
        <end position="152"/>
    </location>
</feature>
<dbReference type="GO" id="GO:0016757">
    <property type="term" value="F:glycosyltransferase activity"/>
    <property type="evidence" value="ECO:0007669"/>
    <property type="project" value="InterPro"/>
</dbReference>
<dbReference type="PANTHER" id="PTHR12526:SF622">
    <property type="entry name" value="GLYCOSYLTRANSFERASE (GROUP I)"/>
    <property type="match status" value="1"/>
</dbReference>
<accession>A0A928Z7G3</accession>
<dbReference type="Pfam" id="PF00534">
    <property type="entry name" value="Glycos_transf_1"/>
    <property type="match status" value="1"/>
</dbReference>
<comment type="caution">
    <text evidence="2">The sequence shown here is derived from an EMBL/GenBank/DDBJ whole genome shotgun (WGS) entry which is preliminary data.</text>
</comment>
<evidence type="ECO:0000313" key="3">
    <source>
        <dbReference type="Proteomes" id="UP000621799"/>
    </source>
</evidence>
<dbReference type="SUPFAM" id="SSF53756">
    <property type="entry name" value="UDP-Glycosyltransferase/glycogen phosphorylase"/>
    <property type="match status" value="1"/>
</dbReference>
<dbReference type="EMBL" id="JADEXN010000091">
    <property type="protein sequence ID" value="MBE9040510.1"/>
    <property type="molecule type" value="Genomic_DNA"/>
</dbReference>
<proteinExistence type="predicted"/>
<gene>
    <name evidence="2" type="ORF">IQ235_06875</name>
</gene>
<name>A0A928Z7G3_9CYAN</name>
<dbReference type="PANTHER" id="PTHR12526">
    <property type="entry name" value="GLYCOSYLTRANSFERASE"/>
    <property type="match status" value="1"/>
</dbReference>
<dbReference type="InterPro" id="IPR001296">
    <property type="entry name" value="Glyco_trans_1"/>
</dbReference>